<feature type="domain" description="Periplasmic binding protein" evidence="5">
    <location>
        <begin position="36"/>
        <end position="290"/>
    </location>
</feature>
<dbReference type="GO" id="GO:0030246">
    <property type="term" value="F:carbohydrate binding"/>
    <property type="evidence" value="ECO:0007669"/>
    <property type="project" value="UniProtKB-ARBA"/>
</dbReference>
<dbReference type="PANTHER" id="PTHR46847:SF2">
    <property type="entry name" value="ABC TRANSPORTER SUGAR-BINDING PROTEIN"/>
    <property type="match status" value="1"/>
</dbReference>
<dbReference type="GO" id="GO:0030313">
    <property type="term" value="C:cell envelope"/>
    <property type="evidence" value="ECO:0007669"/>
    <property type="project" value="UniProtKB-SubCell"/>
</dbReference>
<dbReference type="Pfam" id="PF13407">
    <property type="entry name" value="Peripla_BP_4"/>
    <property type="match status" value="1"/>
</dbReference>
<keyword evidence="3 4" id="KW-0732">Signal</keyword>
<dbReference type="Gene3D" id="3.40.50.2300">
    <property type="match status" value="2"/>
</dbReference>
<reference evidence="6 7" key="1">
    <citation type="submission" date="2019-03" db="EMBL/GenBank/DDBJ databases">
        <title>Genomic Encyclopedia of Type Strains, Phase IV (KMG-IV): sequencing the most valuable type-strain genomes for metagenomic binning, comparative biology and taxonomic classification.</title>
        <authorList>
            <person name="Goeker M."/>
        </authorList>
    </citation>
    <scope>NUCLEOTIDE SEQUENCE [LARGE SCALE GENOMIC DNA]</scope>
    <source>
        <strain evidence="6 7">DSM 24830</strain>
    </source>
</reference>
<dbReference type="CDD" id="cd06324">
    <property type="entry name" value="PBP1_ABC_sugar_binding-like"/>
    <property type="match status" value="1"/>
</dbReference>
<dbReference type="EMBL" id="SMFQ01000004">
    <property type="protein sequence ID" value="TCJ84593.1"/>
    <property type="molecule type" value="Genomic_DNA"/>
</dbReference>
<proteinExistence type="inferred from homology"/>
<feature type="signal peptide" evidence="4">
    <location>
        <begin position="1"/>
        <end position="26"/>
    </location>
</feature>
<dbReference type="SUPFAM" id="SSF53822">
    <property type="entry name" value="Periplasmic binding protein-like I"/>
    <property type="match status" value="1"/>
</dbReference>
<dbReference type="InterPro" id="IPR028082">
    <property type="entry name" value="Peripla_BP_I"/>
</dbReference>
<comment type="subcellular location">
    <subcellularLocation>
        <location evidence="1">Cell envelope</location>
    </subcellularLocation>
</comment>
<dbReference type="Proteomes" id="UP000294887">
    <property type="component" value="Unassembled WGS sequence"/>
</dbReference>
<dbReference type="PANTHER" id="PTHR46847">
    <property type="entry name" value="D-ALLOSE-BINDING PERIPLASMIC PROTEIN-RELATED"/>
    <property type="match status" value="1"/>
</dbReference>
<dbReference type="OrthoDB" id="245475at2"/>
<sequence>MKRCFIKLISLLVVTGVCAFSYPVLATVSTIKKPSIVFISPDFAESQFFNIVNKIMRDAADDLGISLEILYADDNPTTTIKIGTSVLNRTTRPDYLVMVNEVVATAKLMKLANQLGQKTFLFNADYQEGQYDQYQSKTWSGSLLPDDEQAGYQLAKVLVTEARKKKLSDKNGKINIIGINGDHRSRVSISRKKGLQVFVDENNDVELLHIVNAYWSKRRATETVENLLKLFPETNLIWSASDYMASGAAIGAENMNRVIGKDTLTCGIDWLPSTFEEIKDQRLSCSIGGHIFDGAWLMVLLHDQFNHFYPDFIQKRTHFSSINNENLSGIERIFDQELWKKIDYKKFSKAYNQSFSTSHFGSQLLIDELSTFSNTLNKERHVFNNVN</sequence>
<evidence type="ECO:0000313" key="6">
    <source>
        <dbReference type="EMBL" id="TCJ84593.1"/>
    </source>
</evidence>
<evidence type="ECO:0000256" key="3">
    <source>
        <dbReference type="ARBA" id="ARBA00022729"/>
    </source>
</evidence>
<organism evidence="6 7">
    <name type="scientific">Cocleimonas flava</name>
    <dbReference type="NCBI Taxonomy" id="634765"/>
    <lineage>
        <taxon>Bacteria</taxon>
        <taxon>Pseudomonadati</taxon>
        <taxon>Pseudomonadota</taxon>
        <taxon>Gammaproteobacteria</taxon>
        <taxon>Thiotrichales</taxon>
        <taxon>Thiotrichaceae</taxon>
        <taxon>Cocleimonas</taxon>
    </lineage>
</organism>
<name>A0A4R1ETP2_9GAMM</name>
<evidence type="ECO:0000256" key="4">
    <source>
        <dbReference type="SAM" id="SignalP"/>
    </source>
</evidence>
<keyword evidence="7" id="KW-1185">Reference proteome</keyword>
<protein>
    <submittedName>
        <fullName evidence="6">Monosaccharide ABC transporter substrate-binding protein (CUT2 family)</fullName>
    </submittedName>
</protein>
<comment type="similarity">
    <text evidence="2">Belongs to the bacterial solute-binding protein 2 family.</text>
</comment>
<evidence type="ECO:0000256" key="1">
    <source>
        <dbReference type="ARBA" id="ARBA00004196"/>
    </source>
</evidence>
<evidence type="ECO:0000256" key="2">
    <source>
        <dbReference type="ARBA" id="ARBA00007639"/>
    </source>
</evidence>
<feature type="chain" id="PRO_5020936699" evidence="4">
    <location>
        <begin position="27"/>
        <end position="387"/>
    </location>
</feature>
<accession>A0A4R1ETP2</accession>
<dbReference type="GO" id="GO:0055085">
    <property type="term" value="P:transmembrane transport"/>
    <property type="evidence" value="ECO:0007669"/>
    <property type="project" value="UniProtKB-ARBA"/>
</dbReference>
<dbReference type="InterPro" id="IPR025997">
    <property type="entry name" value="SBP_2_dom"/>
</dbReference>
<evidence type="ECO:0000313" key="7">
    <source>
        <dbReference type="Proteomes" id="UP000294887"/>
    </source>
</evidence>
<comment type="caution">
    <text evidence="6">The sequence shown here is derived from an EMBL/GenBank/DDBJ whole genome shotgun (WGS) entry which is preliminary data.</text>
</comment>
<dbReference type="RefSeq" id="WP_131906341.1">
    <property type="nucleotide sequence ID" value="NZ_BAAAFU010000006.1"/>
</dbReference>
<gene>
    <name evidence="6" type="ORF">EV695_2551</name>
</gene>
<dbReference type="AlphaFoldDB" id="A0A4R1ETP2"/>
<evidence type="ECO:0000259" key="5">
    <source>
        <dbReference type="Pfam" id="PF13407"/>
    </source>
</evidence>